<dbReference type="InterPro" id="IPR052518">
    <property type="entry name" value="CHR_Transporter"/>
</dbReference>
<dbReference type="InterPro" id="IPR003370">
    <property type="entry name" value="Chromate_transpt"/>
</dbReference>
<evidence type="ECO:0000256" key="7">
    <source>
        <dbReference type="SAM" id="Phobius"/>
    </source>
</evidence>
<proteinExistence type="inferred from homology"/>
<feature type="transmembrane region" description="Helical" evidence="7">
    <location>
        <begin position="74"/>
        <end position="98"/>
    </location>
</feature>
<evidence type="ECO:0000256" key="1">
    <source>
        <dbReference type="ARBA" id="ARBA00004651"/>
    </source>
</evidence>
<keyword evidence="4 7" id="KW-0812">Transmembrane</keyword>
<feature type="transmembrane region" description="Helical" evidence="7">
    <location>
        <begin position="20"/>
        <end position="39"/>
    </location>
</feature>
<gene>
    <name evidence="8" type="ORF">HQN59_18705</name>
</gene>
<evidence type="ECO:0000256" key="3">
    <source>
        <dbReference type="ARBA" id="ARBA00022475"/>
    </source>
</evidence>
<dbReference type="GO" id="GO:0005886">
    <property type="term" value="C:plasma membrane"/>
    <property type="evidence" value="ECO:0007669"/>
    <property type="project" value="UniProtKB-SubCell"/>
</dbReference>
<evidence type="ECO:0000313" key="9">
    <source>
        <dbReference type="Proteomes" id="UP000529637"/>
    </source>
</evidence>
<accession>A0A7Y6NR60</accession>
<dbReference type="Proteomes" id="UP000529637">
    <property type="component" value="Unassembled WGS sequence"/>
</dbReference>
<dbReference type="Pfam" id="PF02417">
    <property type="entry name" value="Chromate_transp"/>
    <property type="match status" value="1"/>
</dbReference>
<dbReference type="PANTHER" id="PTHR43663">
    <property type="entry name" value="CHROMATE TRANSPORT PROTEIN-RELATED"/>
    <property type="match status" value="1"/>
</dbReference>
<keyword evidence="9" id="KW-1185">Reference proteome</keyword>
<feature type="transmembrane region" description="Helical" evidence="7">
    <location>
        <begin position="119"/>
        <end position="143"/>
    </location>
</feature>
<organism evidence="8 9">
    <name type="scientific">Piscinibacter koreensis</name>
    <dbReference type="NCBI Taxonomy" id="2742824"/>
    <lineage>
        <taxon>Bacteria</taxon>
        <taxon>Pseudomonadati</taxon>
        <taxon>Pseudomonadota</taxon>
        <taxon>Betaproteobacteria</taxon>
        <taxon>Burkholderiales</taxon>
        <taxon>Sphaerotilaceae</taxon>
        <taxon>Piscinibacter</taxon>
    </lineage>
</organism>
<reference evidence="8 9" key="1">
    <citation type="submission" date="2020-06" db="EMBL/GenBank/DDBJ databases">
        <title>Schlegella sp. ID0723 isolated from air conditioner.</title>
        <authorList>
            <person name="Kim D.Y."/>
            <person name="Kim D.-U."/>
        </authorList>
    </citation>
    <scope>NUCLEOTIDE SEQUENCE [LARGE SCALE GENOMIC DNA]</scope>
    <source>
        <strain evidence="8 9">ID0723</strain>
    </source>
</reference>
<dbReference type="GO" id="GO:0015109">
    <property type="term" value="F:chromate transmembrane transporter activity"/>
    <property type="evidence" value="ECO:0007669"/>
    <property type="project" value="InterPro"/>
</dbReference>
<comment type="caution">
    <text evidence="8">The sequence shown here is derived from an EMBL/GenBank/DDBJ whole genome shotgun (WGS) entry which is preliminary data.</text>
</comment>
<keyword evidence="3" id="KW-1003">Cell membrane</keyword>
<sequence>MSTLLAALVPRLDALQLLGLFGHFLMLSCLAIGGAIATAPDMHRYVVDEHHWLTDAQFTSSVAIAQAAPGPNVLFVAVIGWNVAGLVGVLVTMVGILAPSTAMSLWASRWGARRRETRGVRAFTSGMTPLTIGLLLATGWVLAEPYFKGGGTRQLGALGLIVLSIVVMLKTRLSPIWLVGIGAIVGALGWV</sequence>
<dbReference type="PANTHER" id="PTHR43663:SF1">
    <property type="entry name" value="CHROMATE TRANSPORTER"/>
    <property type="match status" value="1"/>
</dbReference>
<dbReference type="RefSeq" id="WP_176070635.1">
    <property type="nucleotide sequence ID" value="NZ_JABWMJ010000009.1"/>
</dbReference>
<dbReference type="AlphaFoldDB" id="A0A7Y6NR60"/>
<feature type="transmembrane region" description="Helical" evidence="7">
    <location>
        <begin position="155"/>
        <end position="173"/>
    </location>
</feature>
<evidence type="ECO:0000256" key="6">
    <source>
        <dbReference type="ARBA" id="ARBA00023136"/>
    </source>
</evidence>
<protein>
    <submittedName>
        <fullName evidence="8">Chromate transporter</fullName>
    </submittedName>
</protein>
<comment type="similarity">
    <text evidence="2">Belongs to the chromate ion transporter (CHR) (TC 2.A.51) family.</text>
</comment>
<evidence type="ECO:0000256" key="5">
    <source>
        <dbReference type="ARBA" id="ARBA00022989"/>
    </source>
</evidence>
<evidence type="ECO:0000256" key="4">
    <source>
        <dbReference type="ARBA" id="ARBA00022692"/>
    </source>
</evidence>
<comment type="subcellular location">
    <subcellularLocation>
        <location evidence="1">Cell membrane</location>
        <topology evidence="1">Multi-pass membrane protein</topology>
    </subcellularLocation>
</comment>
<dbReference type="EMBL" id="JABWMJ010000009">
    <property type="protein sequence ID" value="NUZ07798.1"/>
    <property type="molecule type" value="Genomic_DNA"/>
</dbReference>
<keyword evidence="6 7" id="KW-0472">Membrane</keyword>
<evidence type="ECO:0000313" key="8">
    <source>
        <dbReference type="EMBL" id="NUZ07798.1"/>
    </source>
</evidence>
<evidence type="ECO:0000256" key="2">
    <source>
        <dbReference type="ARBA" id="ARBA00005262"/>
    </source>
</evidence>
<name>A0A7Y6NR60_9BURK</name>
<keyword evidence="5 7" id="KW-1133">Transmembrane helix</keyword>